<dbReference type="GO" id="GO:0005829">
    <property type="term" value="C:cytosol"/>
    <property type="evidence" value="ECO:0007669"/>
    <property type="project" value="TreeGrafter"/>
</dbReference>
<proteinExistence type="inferred from homology"/>
<dbReference type="InterPro" id="IPR050559">
    <property type="entry name" value="P-Pant_transferase_sf"/>
</dbReference>
<keyword evidence="2 5" id="KW-0808">Transferase</keyword>
<comment type="similarity">
    <text evidence="1">Belongs to the P-Pant transferase superfamily. Gsp/Sfp/HetI/AcpT family.</text>
</comment>
<gene>
    <name evidence="5" type="ORF">LX99_01226</name>
</gene>
<comment type="caution">
    <text evidence="5">The sequence shown here is derived from an EMBL/GenBank/DDBJ whole genome shotgun (WGS) entry which is preliminary data.</text>
</comment>
<dbReference type="PANTHER" id="PTHR12215">
    <property type="entry name" value="PHOSPHOPANTETHEINE TRANSFERASE"/>
    <property type="match status" value="1"/>
</dbReference>
<dbReference type="AlphaFoldDB" id="A0A316HCB4"/>
<protein>
    <submittedName>
        <fullName evidence="5">4'-phosphopantetheinyl transferase</fullName>
    </submittedName>
</protein>
<dbReference type="GO" id="GO:0000287">
    <property type="term" value="F:magnesium ion binding"/>
    <property type="evidence" value="ECO:0007669"/>
    <property type="project" value="InterPro"/>
</dbReference>
<dbReference type="Proteomes" id="UP000245678">
    <property type="component" value="Unassembled WGS sequence"/>
</dbReference>
<sequence>MGNITVDIRYKEVVNWHPRAACSFNLPGYTDLWRINIGANISFIPRLVNLLEPEEVKRAGRYYQEKDRQRFVITRAALRIILSGYTNQAPAGIRFGTGPNKKPFLTNPDAGISYNTSHSDQWALIAVSKNVVGVDTEKIDPSFAYADILPDHFSEAEISFIEQQQPHYRFCMLWTRKEAITKLTGQGLDERLKNIPSLNGRNLVAGNIINSFNDITLTSFELDNSNLATVAYETGNDAELRFWDMDFTSI</sequence>
<dbReference type="Pfam" id="PF01648">
    <property type="entry name" value="ACPS"/>
    <property type="match status" value="1"/>
</dbReference>
<dbReference type="InterPro" id="IPR008278">
    <property type="entry name" value="4-PPantetheinyl_Trfase_dom"/>
</dbReference>
<reference evidence="5 6" key="1">
    <citation type="submission" date="2018-05" db="EMBL/GenBank/DDBJ databases">
        <title>Genomic Encyclopedia of Archaeal and Bacterial Type Strains, Phase II (KMG-II): from individual species to whole genera.</title>
        <authorList>
            <person name="Goeker M."/>
        </authorList>
    </citation>
    <scope>NUCLEOTIDE SEQUENCE [LARGE SCALE GENOMIC DNA]</scope>
    <source>
        <strain evidence="5 6">DSM 19975</strain>
    </source>
</reference>
<keyword evidence="6" id="KW-1185">Reference proteome</keyword>
<dbReference type="EMBL" id="QGHA01000002">
    <property type="protein sequence ID" value="PWK78774.1"/>
    <property type="molecule type" value="Genomic_DNA"/>
</dbReference>
<dbReference type="GO" id="GO:0008897">
    <property type="term" value="F:holo-[acyl-carrier-protein] synthase activity"/>
    <property type="evidence" value="ECO:0007669"/>
    <property type="project" value="InterPro"/>
</dbReference>
<evidence type="ECO:0000256" key="2">
    <source>
        <dbReference type="ARBA" id="ARBA00022679"/>
    </source>
</evidence>
<name>A0A316HCB4_9SPHI</name>
<dbReference type="InterPro" id="IPR037143">
    <property type="entry name" value="4-PPantetheinyl_Trfase_dom_sf"/>
</dbReference>
<evidence type="ECO:0000259" key="4">
    <source>
        <dbReference type="Pfam" id="PF22624"/>
    </source>
</evidence>
<evidence type="ECO:0000313" key="5">
    <source>
        <dbReference type="EMBL" id="PWK78774.1"/>
    </source>
</evidence>
<dbReference type="SUPFAM" id="SSF56214">
    <property type="entry name" value="4'-phosphopantetheinyl transferase"/>
    <property type="match status" value="2"/>
</dbReference>
<evidence type="ECO:0000259" key="3">
    <source>
        <dbReference type="Pfam" id="PF01648"/>
    </source>
</evidence>
<dbReference type="Gene3D" id="3.90.470.20">
    <property type="entry name" value="4'-phosphopantetheinyl transferase domain"/>
    <property type="match status" value="2"/>
</dbReference>
<dbReference type="PANTHER" id="PTHR12215:SF10">
    <property type="entry name" value="L-AMINOADIPATE-SEMIALDEHYDE DEHYDROGENASE-PHOSPHOPANTETHEINYL TRANSFERASE"/>
    <property type="match status" value="1"/>
</dbReference>
<dbReference type="RefSeq" id="WP_109607060.1">
    <property type="nucleotide sequence ID" value="NZ_QGHA01000002.1"/>
</dbReference>
<dbReference type="Pfam" id="PF22624">
    <property type="entry name" value="AASDHPPT_N"/>
    <property type="match status" value="1"/>
</dbReference>
<evidence type="ECO:0000313" key="6">
    <source>
        <dbReference type="Proteomes" id="UP000245678"/>
    </source>
</evidence>
<dbReference type="GO" id="GO:0019878">
    <property type="term" value="P:lysine biosynthetic process via aminoadipic acid"/>
    <property type="evidence" value="ECO:0007669"/>
    <property type="project" value="TreeGrafter"/>
</dbReference>
<organism evidence="5 6">
    <name type="scientific">Mucilaginibacter oryzae</name>
    <dbReference type="NCBI Taxonomy" id="468058"/>
    <lineage>
        <taxon>Bacteria</taxon>
        <taxon>Pseudomonadati</taxon>
        <taxon>Bacteroidota</taxon>
        <taxon>Sphingobacteriia</taxon>
        <taxon>Sphingobacteriales</taxon>
        <taxon>Sphingobacteriaceae</taxon>
        <taxon>Mucilaginibacter</taxon>
    </lineage>
</organism>
<feature type="domain" description="4'-phosphopantetheinyl transferase N-terminal" evidence="4">
    <location>
        <begin position="47"/>
        <end position="128"/>
    </location>
</feature>
<accession>A0A316HCB4</accession>
<dbReference type="InterPro" id="IPR055066">
    <property type="entry name" value="AASDHPPT_N"/>
</dbReference>
<evidence type="ECO:0000256" key="1">
    <source>
        <dbReference type="ARBA" id="ARBA00010990"/>
    </source>
</evidence>
<feature type="domain" description="4'-phosphopantetheinyl transferase" evidence="3">
    <location>
        <begin position="132"/>
        <end position="212"/>
    </location>
</feature>